<proteinExistence type="predicted"/>
<organism evidence="2 3">
    <name type="scientific">Acerihabitans arboris</name>
    <dbReference type="NCBI Taxonomy" id="2691583"/>
    <lineage>
        <taxon>Bacteria</taxon>
        <taxon>Pseudomonadati</taxon>
        <taxon>Pseudomonadota</taxon>
        <taxon>Gammaproteobacteria</taxon>
        <taxon>Enterobacterales</taxon>
        <taxon>Pectobacteriaceae</taxon>
        <taxon>Acerihabitans</taxon>
    </lineage>
</organism>
<accession>A0A845SIE5</accession>
<gene>
    <name evidence="2" type="ORF">GRH90_18250</name>
</gene>
<feature type="signal peptide" evidence="1">
    <location>
        <begin position="1"/>
        <end position="24"/>
    </location>
</feature>
<dbReference type="AlphaFoldDB" id="A0A845SIE5"/>
<reference evidence="2 3" key="2">
    <citation type="submission" date="2020-02" db="EMBL/GenBank/DDBJ databases">
        <title>The new genus of Enterobacteriales.</title>
        <authorList>
            <person name="Kim I.S."/>
        </authorList>
    </citation>
    <scope>NUCLEOTIDE SEQUENCE [LARGE SCALE GENOMIC DNA]</scope>
    <source>
        <strain evidence="2 3">SAP-6</strain>
    </source>
</reference>
<comment type="caution">
    <text evidence="2">The sequence shown here is derived from an EMBL/GenBank/DDBJ whole genome shotgun (WGS) entry which is preliminary data.</text>
</comment>
<sequence length="196" mass="20284">MAMGIIRILAAIVLVGASAQGATAASAPASTAPVAELKNGTPVAAVGGKMTLQLPADFVNQTREDANAQNTGVVVQLFANRAHPQAVGISEVRTVSGDANDTSDAAFNKMAQGALSGLKTQFKNVKKTGQTPVMVNKHKLLRIDSQQEMQGKAMLGTLLITPYQDRVVTIQVLTPDTAAGAHDALVSSILGTLAFH</sequence>
<keyword evidence="1" id="KW-0732">Signal</keyword>
<feature type="chain" id="PRO_5033067286" evidence="1">
    <location>
        <begin position="25"/>
        <end position="196"/>
    </location>
</feature>
<dbReference type="Gene3D" id="3.40.1000.10">
    <property type="entry name" value="Mog1/PsbP, alpha/beta/alpha sandwich"/>
    <property type="match status" value="1"/>
</dbReference>
<evidence type="ECO:0000313" key="3">
    <source>
        <dbReference type="Proteomes" id="UP000461443"/>
    </source>
</evidence>
<dbReference type="EMBL" id="WUBS01000013">
    <property type="protein sequence ID" value="NDL64680.1"/>
    <property type="molecule type" value="Genomic_DNA"/>
</dbReference>
<name>A0A845SIE5_9GAMM</name>
<evidence type="ECO:0000256" key="1">
    <source>
        <dbReference type="SAM" id="SignalP"/>
    </source>
</evidence>
<evidence type="ECO:0000313" key="2">
    <source>
        <dbReference type="EMBL" id="NDL64680.1"/>
    </source>
</evidence>
<dbReference type="RefSeq" id="WP_162367386.1">
    <property type="nucleotide sequence ID" value="NZ_WUBS01000013.1"/>
</dbReference>
<reference evidence="2 3" key="1">
    <citation type="submission" date="2019-12" db="EMBL/GenBank/DDBJ databases">
        <authorList>
            <person name="Lee S.D."/>
        </authorList>
    </citation>
    <scope>NUCLEOTIDE SEQUENCE [LARGE SCALE GENOMIC DNA]</scope>
    <source>
        <strain evidence="2 3">SAP-6</strain>
    </source>
</reference>
<keyword evidence="3" id="KW-1185">Reference proteome</keyword>
<dbReference type="Proteomes" id="UP000461443">
    <property type="component" value="Unassembled WGS sequence"/>
</dbReference>
<protein>
    <submittedName>
        <fullName evidence="2">Uncharacterized protein</fullName>
    </submittedName>
</protein>